<reference evidence="1" key="1">
    <citation type="submission" date="2017-08" db="EMBL/GenBank/DDBJ databases">
        <authorList>
            <person name="Polle J.E."/>
            <person name="Barry K."/>
            <person name="Cushman J."/>
            <person name="Schmutz J."/>
            <person name="Tran D."/>
            <person name="Hathwaick L.T."/>
            <person name="Yim W.C."/>
            <person name="Jenkins J."/>
            <person name="Mckie-Krisberg Z.M."/>
            <person name="Prochnik S."/>
            <person name="Lindquist E."/>
            <person name="Dockter R.B."/>
            <person name="Adam C."/>
            <person name="Molina H."/>
            <person name="Bunkerborg J."/>
            <person name="Jin E."/>
            <person name="Buchheim M."/>
            <person name="Magnuson J."/>
        </authorList>
    </citation>
    <scope>NUCLEOTIDE SEQUENCE</scope>
    <source>
        <strain evidence="1">CCAP 19/18</strain>
    </source>
</reference>
<evidence type="ECO:0000313" key="1">
    <source>
        <dbReference type="EMBL" id="KAF5834542.1"/>
    </source>
</evidence>
<dbReference type="InterPro" id="IPR029052">
    <property type="entry name" value="Metallo-depent_PP-like"/>
</dbReference>
<keyword evidence="2" id="KW-1185">Reference proteome</keyword>
<comment type="caution">
    <text evidence="1">The sequence shown here is derived from an EMBL/GenBank/DDBJ whole genome shotgun (WGS) entry which is preliminary data.</text>
</comment>
<gene>
    <name evidence="1" type="ORF">DUNSADRAFT_8750</name>
</gene>
<sequence length="49" mass="5534">MIKYVQAGNKGAFIRFNGHDMVPHFTTFEAQPHPAVKPMAYANSFMFGM</sequence>
<dbReference type="Proteomes" id="UP000815325">
    <property type="component" value="Unassembled WGS sequence"/>
</dbReference>
<dbReference type="Gene3D" id="3.60.21.10">
    <property type="match status" value="1"/>
</dbReference>
<proteinExistence type="predicted"/>
<name>A0ABQ7GIU7_DUNSA</name>
<organism evidence="1 2">
    <name type="scientific">Dunaliella salina</name>
    <name type="common">Green alga</name>
    <name type="synonym">Protococcus salinus</name>
    <dbReference type="NCBI Taxonomy" id="3046"/>
    <lineage>
        <taxon>Eukaryota</taxon>
        <taxon>Viridiplantae</taxon>
        <taxon>Chlorophyta</taxon>
        <taxon>core chlorophytes</taxon>
        <taxon>Chlorophyceae</taxon>
        <taxon>CS clade</taxon>
        <taxon>Chlamydomonadales</taxon>
        <taxon>Dunaliellaceae</taxon>
        <taxon>Dunaliella</taxon>
    </lineage>
</organism>
<accession>A0ABQ7GIU7</accession>
<evidence type="ECO:0000313" key="2">
    <source>
        <dbReference type="Proteomes" id="UP000815325"/>
    </source>
</evidence>
<dbReference type="EMBL" id="MU069750">
    <property type="protein sequence ID" value="KAF5834542.1"/>
    <property type="molecule type" value="Genomic_DNA"/>
</dbReference>
<protein>
    <submittedName>
        <fullName evidence="1">Uncharacterized protein</fullName>
    </submittedName>
</protein>